<dbReference type="Pfam" id="PF13399">
    <property type="entry name" value="LytR_C"/>
    <property type="match status" value="1"/>
</dbReference>
<evidence type="ECO:0000313" key="6">
    <source>
        <dbReference type="Proteomes" id="UP000222531"/>
    </source>
</evidence>
<dbReference type="OrthoDB" id="9782542at2"/>
<feature type="domain" description="Cell envelope-related transcriptional attenuator" evidence="3">
    <location>
        <begin position="89"/>
        <end position="258"/>
    </location>
</feature>
<evidence type="ECO:0000259" key="3">
    <source>
        <dbReference type="Pfam" id="PF03816"/>
    </source>
</evidence>
<dbReference type="Gene3D" id="3.30.70.2390">
    <property type="match status" value="1"/>
</dbReference>
<gene>
    <name evidence="5" type="ORF">BLA24_24760</name>
</gene>
<evidence type="ECO:0000313" key="5">
    <source>
        <dbReference type="EMBL" id="PHQ49273.1"/>
    </source>
</evidence>
<comment type="caution">
    <text evidence="5">The sequence shown here is derived from an EMBL/GenBank/DDBJ whole genome shotgun (WGS) entry which is preliminary data.</text>
</comment>
<dbReference type="InterPro" id="IPR027381">
    <property type="entry name" value="LytR/CpsA/Psr_C"/>
</dbReference>
<keyword evidence="6" id="KW-1185">Reference proteome</keyword>
<proteinExistence type="inferred from homology"/>
<evidence type="ECO:0000256" key="1">
    <source>
        <dbReference type="ARBA" id="ARBA00006068"/>
    </source>
</evidence>
<dbReference type="RefSeq" id="WP_099201227.1">
    <property type="nucleotide sequence ID" value="NZ_NHZO01000154.1"/>
</dbReference>
<comment type="similarity">
    <text evidence="1">Belongs to the LytR/CpsA/Psr (LCP) family.</text>
</comment>
<dbReference type="InterPro" id="IPR004474">
    <property type="entry name" value="LytR_CpsA_psr"/>
</dbReference>
<feature type="domain" description="LytR/CpsA/Psr regulator C-terminal" evidence="4">
    <location>
        <begin position="365"/>
        <end position="447"/>
    </location>
</feature>
<reference evidence="5 6" key="1">
    <citation type="journal article" date="2017" name="Biochemistry">
        <title>Identification of the Biosynthetic Pathway for the Antibiotic Bicyclomycin.</title>
        <authorList>
            <person name="Patteson J."/>
            <person name="Cai W."/>
            <person name="Johnson R.A."/>
            <person name="Santa Maria K."/>
            <person name="Li B."/>
        </authorList>
    </citation>
    <scope>NUCLEOTIDE SEQUENCE [LARGE SCALE GENOMIC DNA]</scope>
    <source>
        <strain evidence="5 6">ATCC 21532</strain>
    </source>
</reference>
<organism evidence="5 6">
    <name type="scientific">Streptomyces cinnamoneus</name>
    <name type="common">Streptoverticillium cinnamoneum</name>
    <dbReference type="NCBI Taxonomy" id="53446"/>
    <lineage>
        <taxon>Bacteria</taxon>
        <taxon>Bacillati</taxon>
        <taxon>Actinomycetota</taxon>
        <taxon>Actinomycetes</taxon>
        <taxon>Kitasatosporales</taxon>
        <taxon>Streptomycetaceae</taxon>
        <taxon>Streptomyces</taxon>
        <taxon>Streptomyces cinnamoneus group</taxon>
    </lineage>
</organism>
<dbReference type="PANTHER" id="PTHR33392">
    <property type="entry name" value="POLYISOPRENYL-TEICHOIC ACID--PEPTIDOGLYCAN TEICHOIC ACID TRANSFERASE TAGU"/>
    <property type="match status" value="1"/>
</dbReference>
<feature type="compositionally biased region" description="Low complexity" evidence="2">
    <location>
        <begin position="449"/>
        <end position="471"/>
    </location>
</feature>
<evidence type="ECO:0000256" key="2">
    <source>
        <dbReference type="SAM" id="MobiDB-lite"/>
    </source>
</evidence>
<evidence type="ECO:0000259" key="4">
    <source>
        <dbReference type="Pfam" id="PF13399"/>
    </source>
</evidence>
<dbReference type="Proteomes" id="UP000222531">
    <property type="component" value="Unassembled WGS sequence"/>
</dbReference>
<accession>A0A2G1XDF7</accession>
<name>A0A2G1XDF7_STRCJ</name>
<dbReference type="InterPro" id="IPR050922">
    <property type="entry name" value="LytR/CpsA/Psr_CW_biosynth"/>
</dbReference>
<dbReference type="AlphaFoldDB" id="A0A2G1XDF7"/>
<feature type="region of interest" description="Disordered" evidence="2">
    <location>
        <begin position="339"/>
        <end position="359"/>
    </location>
</feature>
<feature type="region of interest" description="Disordered" evidence="2">
    <location>
        <begin position="449"/>
        <end position="495"/>
    </location>
</feature>
<dbReference type="Pfam" id="PF03816">
    <property type="entry name" value="LytR_cpsA_psr"/>
    <property type="match status" value="1"/>
</dbReference>
<dbReference type="PANTHER" id="PTHR33392:SF6">
    <property type="entry name" value="POLYISOPRENYL-TEICHOIC ACID--PEPTIDOGLYCAN TEICHOIC ACID TRANSFERASE TAGU"/>
    <property type="match status" value="1"/>
</dbReference>
<sequence length="495" mass="51511">MTGRRGKSRRHRRMRIVTVVAVSFLVLLTAGAGWLYLRLNGNISTFDADGLSKNRPDAAAAGQNVLVIGSDSRAGDNSRLGGGEGDVGRSDTAFLLHVYDDREHAVAVSIPRDTLVDIPPCRLPDGGWTEERRHVMFNSAFSVGDTVKGNPACTQNTVERLTGLRVDHTVVVDFAGFSSMTSAVGGVEVCVPSDVYAGDLNPHLGRRGDLLFAKGRQHVSGQRALDYVRVRHGIGDGSDIGRIQRQQAFVSAMIKKVRSQGFNPGTLLPLADAATKSMTVDPGLGSAQKMLSFAMSLKKVDLRDMKFVTLPWRYDGNRVAIVQPEADALWAALKADRPLGGADPGPGRPSPSATPAAESVSGDGVKVYVLNGTDVSGLAARAAASLEGHGFTVTGTATARGRDAATTVIEFGPGEAAGARTLARLFPGAYVRGTAGSGVALTLGRDYAAAPAASPSTGPSSAAPSGTPAPGLLSADALEKPRSADDDPCANLSFG</sequence>
<dbReference type="NCBIfam" id="TIGR00350">
    <property type="entry name" value="lytR_cpsA_psr"/>
    <property type="match status" value="1"/>
</dbReference>
<protein>
    <submittedName>
        <fullName evidence="5">Transcriptional regulator</fullName>
    </submittedName>
</protein>
<dbReference type="EMBL" id="NHZO01000154">
    <property type="protein sequence ID" value="PHQ49273.1"/>
    <property type="molecule type" value="Genomic_DNA"/>
</dbReference>
<dbReference type="Gene3D" id="3.40.630.190">
    <property type="entry name" value="LCP protein"/>
    <property type="match status" value="1"/>
</dbReference>